<keyword evidence="2" id="KW-1185">Reference proteome</keyword>
<dbReference type="AlphaFoldDB" id="A0A1H1JF21"/>
<name>A0A1H1JF21_9BURK</name>
<dbReference type="STRING" id="157910.SAMN05445850_4668"/>
<evidence type="ECO:0000313" key="1">
    <source>
        <dbReference type="EMBL" id="SDR48226.1"/>
    </source>
</evidence>
<reference evidence="2" key="1">
    <citation type="submission" date="2016-10" db="EMBL/GenBank/DDBJ databases">
        <authorList>
            <person name="Varghese N."/>
            <person name="Submissions S."/>
        </authorList>
    </citation>
    <scope>NUCLEOTIDE SEQUENCE [LARGE SCALE GENOMIC DNA]</scope>
    <source>
        <strain evidence="2">DUS833</strain>
    </source>
</reference>
<organism evidence="1 2">
    <name type="scientific">Paraburkholderia tuberum</name>
    <dbReference type="NCBI Taxonomy" id="157910"/>
    <lineage>
        <taxon>Bacteria</taxon>
        <taxon>Pseudomonadati</taxon>
        <taxon>Pseudomonadota</taxon>
        <taxon>Betaproteobacteria</taxon>
        <taxon>Burkholderiales</taxon>
        <taxon>Burkholderiaceae</taxon>
        <taxon>Paraburkholderia</taxon>
    </lineage>
</organism>
<protein>
    <submittedName>
        <fullName evidence="1">Uncharacterized protein</fullName>
    </submittedName>
</protein>
<evidence type="ECO:0000313" key="2">
    <source>
        <dbReference type="Proteomes" id="UP000199365"/>
    </source>
</evidence>
<sequence>MDGGLLRQPSTYVAIKKINATYVNYRVLKRRVATLSGQSSHHRSVPDIIFKTVQVLYRPLSLE</sequence>
<dbReference type="EMBL" id="FNKX01000002">
    <property type="protein sequence ID" value="SDR48226.1"/>
    <property type="molecule type" value="Genomic_DNA"/>
</dbReference>
<accession>A0A1H1JF21</accession>
<gene>
    <name evidence="1" type="ORF">SAMN05445850_4668</name>
</gene>
<proteinExistence type="predicted"/>
<dbReference type="Proteomes" id="UP000199365">
    <property type="component" value="Unassembled WGS sequence"/>
</dbReference>